<evidence type="ECO:0000256" key="7">
    <source>
        <dbReference type="RuleBase" id="RU362048"/>
    </source>
</evidence>
<dbReference type="EMBL" id="CP053069">
    <property type="protein sequence ID" value="QJR12232.1"/>
    <property type="molecule type" value="Genomic_DNA"/>
</dbReference>
<evidence type="ECO:0000256" key="6">
    <source>
        <dbReference type="ARBA" id="ARBA00023136"/>
    </source>
</evidence>
<comment type="caution">
    <text evidence="7">Lacks conserved residue(s) required for the propagation of feature annotation.</text>
</comment>
<dbReference type="GO" id="GO:0005886">
    <property type="term" value="C:plasma membrane"/>
    <property type="evidence" value="ECO:0007669"/>
    <property type="project" value="UniProtKB-SubCell"/>
</dbReference>
<evidence type="ECO:0000256" key="4">
    <source>
        <dbReference type="ARBA" id="ARBA00022692"/>
    </source>
</evidence>
<protein>
    <recommendedName>
        <fullName evidence="7">UPF0056 membrane protein</fullName>
    </recommendedName>
</protein>
<proteinExistence type="inferred from homology"/>
<evidence type="ECO:0000256" key="3">
    <source>
        <dbReference type="ARBA" id="ARBA00022475"/>
    </source>
</evidence>
<keyword evidence="4 7" id="KW-0812">Transmembrane</keyword>
<keyword evidence="3" id="KW-1003">Cell membrane</keyword>
<feature type="transmembrane region" description="Helical" evidence="7">
    <location>
        <begin position="135"/>
        <end position="156"/>
    </location>
</feature>
<feature type="transmembrane region" description="Helical" evidence="7">
    <location>
        <begin position="110"/>
        <end position="128"/>
    </location>
</feature>
<gene>
    <name evidence="8" type="ORF">DSM104443_03317</name>
</gene>
<evidence type="ECO:0000313" key="8">
    <source>
        <dbReference type="EMBL" id="QJR12232.1"/>
    </source>
</evidence>
<dbReference type="PANTHER" id="PTHR33508">
    <property type="entry name" value="UPF0056 MEMBRANE PROTEIN YHCE"/>
    <property type="match status" value="1"/>
</dbReference>
<comment type="subcellular location">
    <subcellularLocation>
        <location evidence="1 7">Cell membrane</location>
        <topology evidence="1 7">Multi-pass membrane protein</topology>
    </subcellularLocation>
</comment>
<evidence type="ECO:0000256" key="2">
    <source>
        <dbReference type="ARBA" id="ARBA00009784"/>
    </source>
</evidence>
<evidence type="ECO:0000256" key="1">
    <source>
        <dbReference type="ARBA" id="ARBA00004651"/>
    </source>
</evidence>
<reference evidence="8 9" key="1">
    <citation type="submission" date="2020-04" db="EMBL/GenBank/DDBJ databases">
        <title>Usitatibacter rugosus gen. nov., sp. nov. and Usitatibacter palustris sp. nov., novel members of Usitatibacteraceae fam. nov. within the order Nitrosomonadales isolated from soil.</title>
        <authorList>
            <person name="Huber K.J."/>
            <person name="Neumann-Schaal M."/>
            <person name="Geppert A."/>
            <person name="Luckner M."/>
            <person name="Wanner G."/>
            <person name="Overmann J."/>
        </authorList>
    </citation>
    <scope>NUCLEOTIDE SEQUENCE [LARGE SCALE GENOMIC DNA]</scope>
    <source>
        <strain evidence="8 9">0125_3</strain>
    </source>
</reference>
<keyword evidence="5 7" id="KW-1133">Transmembrane helix</keyword>
<evidence type="ECO:0000256" key="5">
    <source>
        <dbReference type="ARBA" id="ARBA00022989"/>
    </source>
</evidence>
<feature type="transmembrane region" description="Helical" evidence="7">
    <location>
        <begin position="71"/>
        <end position="90"/>
    </location>
</feature>
<accession>A0A6M4GYY1</accession>
<feature type="transmembrane region" description="Helical" evidence="7">
    <location>
        <begin position="40"/>
        <end position="59"/>
    </location>
</feature>
<organism evidence="8 9">
    <name type="scientific">Usitatibacter rugosus</name>
    <dbReference type="NCBI Taxonomy" id="2732067"/>
    <lineage>
        <taxon>Bacteria</taxon>
        <taxon>Pseudomonadati</taxon>
        <taxon>Pseudomonadota</taxon>
        <taxon>Betaproteobacteria</taxon>
        <taxon>Nitrosomonadales</taxon>
        <taxon>Usitatibacteraceae</taxon>
        <taxon>Usitatibacter</taxon>
    </lineage>
</organism>
<dbReference type="AlphaFoldDB" id="A0A6M4GYY1"/>
<evidence type="ECO:0000313" key="9">
    <source>
        <dbReference type="Proteomes" id="UP000501534"/>
    </source>
</evidence>
<comment type="similarity">
    <text evidence="2 7">Belongs to the UPF0056 (MarC) family.</text>
</comment>
<name>A0A6M4GYY1_9PROT</name>
<feature type="transmembrane region" description="Helical" evidence="7">
    <location>
        <begin position="176"/>
        <end position="195"/>
    </location>
</feature>
<dbReference type="InterPro" id="IPR002771">
    <property type="entry name" value="Multi_antbiot-R_MarC"/>
</dbReference>
<dbReference type="Pfam" id="PF01914">
    <property type="entry name" value="MarC"/>
    <property type="match status" value="1"/>
</dbReference>
<keyword evidence="9" id="KW-1185">Reference proteome</keyword>
<dbReference type="RefSeq" id="WP_171094261.1">
    <property type="nucleotide sequence ID" value="NZ_CP053069.1"/>
</dbReference>
<dbReference type="Proteomes" id="UP000501534">
    <property type="component" value="Chromosome"/>
</dbReference>
<sequence length="199" mass="21247">MPTEFVSAVVLLLLVTDPWGNVPLVPALVAGCAPERRRWVILRECLIAFVILLVFMFGGHTFLQVMHLSEASLSIAGGVILFLISIRMVFGSPEGIWGDVAKGEPFIVPLAVPFIAGPSALATVMLMATRDPSRIGMWAAAITVTMAIVTVILVFAEKIRVVLGEKAVIAIERLAGLILTAIAVEMLLGGIRSFVTGLK</sequence>
<keyword evidence="6 7" id="KW-0472">Membrane</keyword>
<dbReference type="PANTHER" id="PTHR33508:SF10">
    <property type="entry name" value="UPF0056 INNER MEMBRANE PROTEIN YHGN"/>
    <property type="match status" value="1"/>
</dbReference>
<dbReference type="KEGG" id="uru:DSM104443_03317"/>